<sequence length="2145" mass="242100">MEPFKLTLQQVTFKEGEENPNQLFDSFDAVINCNYDSKRSDEKEPATNVYRNDYQNVKYTTCGLDFTTQAVGIQVPSRSGVVKTSRTDWYNYTGASPSTSLDDFVINADVNFTSPVKHEPIVTDISTIAKISSNSLAANQHIPFTKKKRKIRTFLTTSLKTTMPTEMETNTDEQGLVHTPVLDSSFDTVAEALHLQRTVIGNSNIIPAPPDVVAQIVAEAERKLRLESESNGSVSSLSETSSLHSEQMMSPNTDSGTPKQPDQPLVFPSVAIAKNRPRLEIDTSSVDLDKSSDCISPRELIRIPAHDLSVTKEKSGSKEKTEREKQNVKPKDSSGGEVNKSIHDKITKKKSREKLVEQYQVTDTQTFLQSLPPVKNVDLAEFQSPEIISDDIVQNAPQREDSGIGLDKPYTSTPNGKESSKTEFVLPPLGPLFTNIPKPAFTFTKTPRPAPYISTDENSKAIRNQLDTVLRDKARLEGQLEVLTQESNTNLQERAELQAQLASLKLKLLSKIKPENDDKKAALKADLEMLRQSRQQLEDSMAETQRQLDEKAQESKILQTELQVTQDAMDKLHIRMKELRDTLSAKEMTIQALKNKIAELYVEVQNTLQAKSEADADAEISKSDLTALINAKEWYQQQLQLAHEVRCSLQKELTIIQAQSVSQCSIVERLKMDNTKLRQQLSESQQRALKEKELLAKHLEAIQTDMMDREAAFREMQGEKNLIEDSFNSQCKTVEDEHSRLAYLMQATVDLESQLERAQGDAKKKQIHILNLENKQIELEKRLTLSQEKINEKDGLVEELNQKIIEVETQLKAFQNGIFAKDTEILKLKEEKATAEIALNGALKEKAAVDNALDVLKSNLGKVETSFKQMRQDLSKKVNELETVKTEKNEFHVELEKTKKELEIKRRSYDTIHQDYDVKASALNEIQVQKSMLESQIQELKKQISDIVETGERKSADQKAKEVELQEELQETKSKLIVVQQQLQEELNRKEEARLVQRSETKSVQEETLTISNDMQDKEVQVAETKEKSQKAANKEFLAQEQQTDLTHTCVTEMEEARTNTDVQEISVNTVKIEQKDVDMQTVDEKGSKPDQIESSVNTETVQLVDSKIQTTNEPNVVCEDVSVNTDLLQQKHIQSQTTEVEKCPSVDCSVQATVEMSVSEVNGAENNIMLTETFTQTNESTHLDFEPKPTLEHVSVNTEAPQLKDIQSQTIEVKKQLSVDFSVQTSIGTTSPNSDTIEKSPGTEAFTQTLEESKKEETVVEDVSVNTEMIKQIDNQSQTTRILLEKQASVDSSVQTSVTTSNGVVQLSSCEFSTQSTDGSAGDLKIPKIISTDTSMNTDKMEQKDIQSQTIVVESADSSIQTSNETAASEIDVIEKHPYTESATQTLQIQAEPQAKIICEDASINTDSLVQTDMESQTSAVQKCLTVESSAQTFVSNADCATPEKQPSTESFTQTNIDNKPDVNTVSQKTQETETFIDTTEAANQTDIPDVVMDVPLKDSSVTLLYDKTDGGSNYNQLSSQQPNVDQRTSSLSVQQSTVDLSVEQRLQSVNEQKTVIIEGVSNDRYEELLTQNAGLNSKILNLEDNLTFQRTEAKEIISKLNDNLLAVQNELTDRQTTFDENVEALSTKLRETLAEKQQLERELVETQEKYKQSTTENQQMYRNQIMTIESELNAAQVKIKELENYLLALQESKNSEIIELQQQLATVIEELDLSKQEQAESVKTEELNKQLALDLEKERGRLEGLIQNNTSLKQHVGQLEEALARRESSLVELQAHLLDSNKDKDMSTEDYLKRVQTLEMTLQKEKNSQRDLRKQIGLKITENKKLKKHQEEFKREQELLKHQVEVHEQEVEKLQTELDNNRDSSVAHKAEVQSLQSEKKSLQLELEHVQRELADNLARNPLIHEQMESLEWQISQKNKEVEFAHEQVKSVEKRQQTEIDLLRQTIKDKQLEIEELQKELSGAKKEKTDQKSRVTELRSALKSSVQYHKLTKKLNSKKDKLKSIDSSMEVKDDSVCIEESEENGLMLEKGIQVNMEDTVVLPEPNYDFDAIETLLEQTAIRTLESRPLDNLQSCLISLKSQINGLQMSMEVHTTNIHTSNQTASDIEKEVHELQQVVRTVANTTFASLTTETASISTEGAQEE</sequence>
<feature type="region of interest" description="Disordered" evidence="6">
    <location>
        <begin position="1441"/>
        <end position="1469"/>
    </location>
</feature>
<feature type="compositionally biased region" description="Low complexity" evidence="6">
    <location>
        <begin position="229"/>
        <end position="246"/>
    </location>
</feature>
<evidence type="ECO:0000256" key="6">
    <source>
        <dbReference type="SAM" id="MobiDB-lite"/>
    </source>
</evidence>
<feature type="coiled-coil region" evidence="5">
    <location>
        <begin position="1797"/>
        <end position="1975"/>
    </location>
</feature>
<feature type="coiled-coil region" evidence="5">
    <location>
        <begin position="1567"/>
        <end position="1764"/>
    </location>
</feature>
<dbReference type="EMBL" id="JAZGQO010000002">
    <property type="protein sequence ID" value="KAK6190668.1"/>
    <property type="molecule type" value="Genomic_DNA"/>
</dbReference>
<name>A0AAN8PZ85_PATCE</name>
<feature type="compositionally biased region" description="Polar residues" evidence="6">
    <location>
        <begin position="1446"/>
        <end position="1469"/>
    </location>
</feature>
<feature type="coiled-coil region" evidence="5">
    <location>
        <begin position="755"/>
        <end position="1035"/>
    </location>
</feature>
<feature type="region of interest" description="Disordered" evidence="6">
    <location>
        <begin position="306"/>
        <end position="349"/>
    </location>
</feature>
<evidence type="ECO:0000256" key="2">
    <source>
        <dbReference type="ARBA" id="ARBA00022490"/>
    </source>
</evidence>
<dbReference type="InterPro" id="IPR051841">
    <property type="entry name" value="MT-Golgi_org_protein"/>
</dbReference>
<protein>
    <submittedName>
        <fullName evidence="7">Uncharacterized protein</fullName>
    </submittedName>
</protein>
<evidence type="ECO:0000256" key="3">
    <source>
        <dbReference type="ARBA" id="ARBA00022553"/>
    </source>
</evidence>
<keyword evidence="8" id="KW-1185">Reference proteome</keyword>
<dbReference type="PANTHER" id="PTHR18902">
    <property type="entry name" value="NUCLEAR MITOTIC APPARATUS PROTEIN 1-RELATED"/>
    <property type="match status" value="1"/>
</dbReference>
<feature type="region of interest" description="Disordered" evidence="6">
    <location>
        <begin position="226"/>
        <end position="264"/>
    </location>
</feature>
<comment type="caution">
    <text evidence="7">The sequence shown here is derived from an EMBL/GenBank/DDBJ whole genome shotgun (WGS) entry which is preliminary data.</text>
</comment>
<evidence type="ECO:0000256" key="4">
    <source>
        <dbReference type="ARBA" id="ARBA00023054"/>
    </source>
</evidence>
<feature type="region of interest" description="Disordered" evidence="6">
    <location>
        <begin position="398"/>
        <end position="421"/>
    </location>
</feature>
<evidence type="ECO:0000313" key="8">
    <source>
        <dbReference type="Proteomes" id="UP001347796"/>
    </source>
</evidence>
<evidence type="ECO:0000256" key="5">
    <source>
        <dbReference type="SAM" id="Coils"/>
    </source>
</evidence>
<feature type="compositionally biased region" description="Polar residues" evidence="6">
    <location>
        <begin position="247"/>
        <end position="260"/>
    </location>
</feature>
<evidence type="ECO:0000313" key="7">
    <source>
        <dbReference type="EMBL" id="KAK6190668.1"/>
    </source>
</evidence>
<feature type="compositionally biased region" description="Basic and acidic residues" evidence="6">
    <location>
        <begin position="306"/>
        <end position="345"/>
    </location>
</feature>
<keyword evidence="4 5" id="KW-0175">Coiled coil</keyword>
<evidence type="ECO:0000256" key="1">
    <source>
        <dbReference type="ARBA" id="ARBA00004496"/>
    </source>
</evidence>
<keyword evidence="3" id="KW-0597">Phosphoprotein</keyword>
<gene>
    <name evidence="7" type="ORF">SNE40_002480</name>
</gene>
<reference evidence="7 8" key="1">
    <citation type="submission" date="2024-01" db="EMBL/GenBank/DDBJ databases">
        <title>The genome of the rayed Mediterranean limpet Patella caerulea (Linnaeus, 1758).</title>
        <authorList>
            <person name="Anh-Thu Weber A."/>
            <person name="Halstead-Nussloch G."/>
        </authorList>
    </citation>
    <scope>NUCLEOTIDE SEQUENCE [LARGE SCALE GENOMIC DNA]</scope>
    <source>
        <strain evidence="7">AATW-2023a</strain>
        <tissue evidence="7">Whole specimen</tissue>
    </source>
</reference>
<dbReference type="Proteomes" id="UP001347796">
    <property type="component" value="Unassembled WGS sequence"/>
</dbReference>
<comment type="subcellular location">
    <subcellularLocation>
        <location evidence="1">Cytoplasm</location>
    </subcellularLocation>
</comment>
<dbReference type="PANTHER" id="PTHR18902:SF31">
    <property type="entry name" value="PERICENTRIN_AKAP-450 CENTROSOMAL TARGETING DOMAIN-CONTAINING PROTEIN"/>
    <property type="match status" value="1"/>
</dbReference>
<feature type="coiled-coil region" evidence="5">
    <location>
        <begin position="466"/>
        <end position="610"/>
    </location>
</feature>
<organism evidence="7 8">
    <name type="scientific">Patella caerulea</name>
    <name type="common">Rayed Mediterranean limpet</name>
    <dbReference type="NCBI Taxonomy" id="87958"/>
    <lineage>
        <taxon>Eukaryota</taxon>
        <taxon>Metazoa</taxon>
        <taxon>Spiralia</taxon>
        <taxon>Lophotrochozoa</taxon>
        <taxon>Mollusca</taxon>
        <taxon>Gastropoda</taxon>
        <taxon>Patellogastropoda</taxon>
        <taxon>Patelloidea</taxon>
        <taxon>Patellidae</taxon>
        <taxon>Patella</taxon>
    </lineage>
</organism>
<dbReference type="GO" id="GO:0005737">
    <property type="term" value="C:cytoplasm"/>
    <property type="evidence" value="ECO:0007669"/>
    <property type="project" value="UniProtKB-SubCell"/>
</dbReference>
<accession>A0AAN8PZ85</accession>
<keyword evidence="2" id="KW-0963">Cytoplasm</keyword>
<proteinExistence type="predicted"/>